<evidence type="ECO:0000313" key="2">
    <source>
        <dbReference type="Proteomes" id="UP000322822"/>
    </source>
</evidence>
<proteinExistence type="predicted"/>
<accession>A0A5P2GZW6</accession>
<dbReference type="EMBL" id="CP044065">
    <property type="protein sequence ID" value="QET01217.1"/>
    <property type="molecule type" value="Genomic_DNA"/>
</dbReference>
<sequence length="184" mass="20272">MSQQFGGVRQIGYVVHDIERAMRHWSEVLGVGPWFYKEAVGTTEFRYYGKPSALPDLSIALANSGGVQIELIQQRNDAPSLYLDSLARGGEGMQHIAYWTGDRFDVYAEWLCARGYVEGHGGRMGMRGRFAYYLHPDLPGNIVEISEMAGGKGEYFATIAAAAQAWDGTDPIRRIAVPAPAVNV</sequence>
<organism evidence="1 2">
    <name type="scientific">Cupriavidus pauculus</name>
    <dbReference type="NCBI Taxonomy" id="82633"/>
    <lineage>
        <taxon>Bacteria</taxon>
        <taxon>Pseudomonadati</taxon>
        <taxon>Pseudomonadota</taxon>
        <taxon>Betaproteobacteria</taxon>
        <taxon>Burkholderiales</taxon>
        <taxon>Burkholderiaceae</taxon>
        <taxon>Cupriavidus</taxon>
    </lineage>
</organism>
<name>A0A5P2GZW6_9BURK</name>
<dbReference type="Gene3D" id="3.10.180.10">
    <property type="entry name" value="2,3-Dihydroxybiphenyl 1,2-Dioxygenase, domain 1"/>
    <property type="match status" value="1"/>
</dbReference>
<dbReference type="Proteomes" id="UP000322822">
    <property type="component" value="Chromosome 1"/>
</dbReference>
<gene>
    <name evidence="1" type="ORF">FOB72_03645</name>
</gene>
<protein>
    <submittedName>
        <fullName evidence="1">VOC family protein</fullName>
    </submittedName>
</protein>
<evidence type="ECO:0000313" key="1">
    <source>
        <dbReference type="EMBL" id="QET01217.1"/>
    </source>
</evidence>
<reference evidence="1 2" key="1">
    <citation type="submission" date="2019-09" db="EMBL/GenBank/DDBJ databases">
        <title>FDA dAtabase for Regulatory Grade micrObial Sequences (FDA-ARGOS): Supporting development and validation of Infectious Disease Dx tests.</title>
        <authorList>
            <person name="Sciortino C."/>
            <person name="Tallon L."/>
            <person name="Sadzewicz L."/>
            <person name="Vavikolanu K."/>
            <person name="Mehta A."/>
            <person name="Aluvathingal J."/>
            <person name="Nadendla S."/>
            <person name="Nandy P."/>
            <person name="Geyer C."/>
            <person name="Yan Y."/>
            <person name="Sichtig H."/>
        </authorList>
    </citation>
    <scope>NUCLEOTIDE SEQUENCE [LARGE SCALE GENOMIC DNA]</scope>
    <source>
        <strain evidence="1 2">FDAARGOS_664</strain>
    </source>
</reference>
<dbReference type="OrthoDB" id="9792173at2"/>
<dbReference type="SUPFAM" id="SSF54593">
    <property type="entry name" value="Glyoxalase/Bleomycin resistance protein/Dihydroxybiphenyl dioxygenase"/>
    <property type="match status" value="1"/>
</dbReference>
<dbReference type="Pfam" id="PF13669">
    <property type="entry name" value="Glyoxalase_4"/>
    <property type="match status" value="1"/>
</dbReference>
<dbReference type="AlphaFoldDB" id="A0A5P2GZW6"/>
<dbReference type="InterPro" id="IPR029068">
    <property type="entry name" value="Glyas_Bleomycin-R_OHBP_Dase"/>
</dbReference>
<dbReference type="RefSeq" id="WP_150371277.1">
    <property type="nucleotide sequence ID" value="NZ_CP044065.1"/>
</dbReference>